<evidence type="ECO:0000259" key="7">
    <source>
        <dbReference type="PROSITE" id="PS50850"/>
    </source>
</evidence>
<protein>
    <recommendedName>
        <fullName evidence="7">Major facilitator superfamily (MFS) profile domain-containing protein</fullName>
    </recommendedName>
</protein>
<evidence type="ECO:0000256" key="6">
    <source>
        <dbReference type="SAM" id="Phobius"/>
    </source>
</evidence>
<dbReference type="PANTHER" id="PTHR24064">
    <property type="entry name" value="SOLUTE CARRIER FAMILY 22 MEMBER"/>
    <property type="match status" value="1"/>
</dbReference>
<proteinExistence type="predicted"/>
<feature type="transmembrane region" description="Helical" evidence="6">
    <location>
        <begin position="368"/>
        <end position="391"/>
    </location>
</feature>
<organism evidence="8 9">
    <name type="scientific">Euphydryas editha</name>
    <name type="common">Edith's checkerspot</name>
    <dbReference type="NCBI Taxonomy" id="104508"/>
    <lineage>
        <taxon>Eukaryota</taxon>
        <taxon>Metazoa</taxon>
        <taxon>Ecdysozoa</taxon>
        <taxon>Arthropoda</taxon>
        <taxon>Hexapoda</taxon>
        <taxon>Insecta</taxon>
        <taxon>Pterygota</taxon>
        <taxon>Neoptera</taxon>
        <taxon>Endopterygota</taxon>
        <taxon>Lepidoptera</taxon>
        <taxon>Glossata</taxon>
        <taxon>Ditrysia</taxon>
        <taxon>Papilionoidea</taxon>
        <taxon>Nymphalidae</taxon>
        <taxon>Nymphalinae</taxon>
        <taxon>Euphydryas</taxon>
    </lineage>
</organism>
<feature type="transmembrane region" description="Helical" evidence="6">
    <location>
        <begin position="397"/>
        <end position="419"/>
    </location>
</feature>
<dbReference type="Proteomes" id="UP001153954">
    <property type="component" value="Unassembled WGS sequence"/>
</dbReference>
<evidence type="ECO:0000256" key="5">
    <source>
        <dbReference type="SAM" id="MobiDB-lite"/>
    </source>
</evidence>
<dbReference type="GO" id="GO:0022857">
    <property type="term" value="F:transmembrane transporter activity"/>
    <property type="evidence" value="ECO:0007669"/>
    <property type="project" value="InterPro"/>
</dbReference>
<comment type="subcellular location">
    <subcellularLocation>
        <location evidence="1">Membrane</location>
        <topology evidence="1">Multi-pass membrane protein</topology>
    </subcellularLocation>
</comment>
<dbReference type="AlphaFoldDB" id="A0AAU9V1F1"/>
<feature type="transmembrane region" description="Helical" evidence="6">
    <location>
        <begin position="426"/>
        <end position="446"/>
    </location>
</feature>
<sequence length="580" mass="64957">MEDRNDTVQERESDSGHVKNNIDESNTYKEVNYDELLTSAGEFGLYHIFLFCLTFPFYIFAVFSYYTQLFLTEVPPNHWCWIPELENLTQIERRNLAIPQDSKTQFGYSHCQAYVANWSEVLSADNKPNQTWEIESCKFGWEFNRTEIAYPTISTELGWVCDKNSYQATAQAIFFVGSIVGGVVIGWVADKYGRLPAAVLSNLIGCIAGIASSFANNIIYFSIFRFFVGMAYDNNMMMTYLLVLEYVAPKYRTIIANLPFAIFYSIGATTLPWIALACGHWKTLSLATSIPMALAILAPFIIPESPRWLLSIGRVDDAVSKVIAIGRVNKKEVPLKLIEQFKLSHANKREDGNTSILNVFRSSKLRKVFLCICLLFMCIMAVFDALVRSIGGLEFDIFVSFTIISFTELPSLVLVSFILDLTGRKWLTIGALLICCIFSILTAFIGNGLPSVLCVVVARFAVNMACNITIQWAAEVLPTPVRGSGVSIVHISGFVSSFIAPYIVYLNNFVLWLPSILIGLIALIGALAAVILPETAGTDIPQSFNDSENLINNQKFFDIPFLRKKTKNRDGNVNMSFEMH</sequence>
<dbReference type="PROSITE" id="PS50850">
    <property type="entry name" value="MFS"/>
    <property type="match status" value="1"/>
</dbReference>
<evidence type="ECO:0000256" key="1">
    <source>
        <dbReference type="ARBA" id="ARBA00004141"/>
    </source>
</evidence>
<gene>
    <name evidence="8" type="ORF">EEDITHA_LOCUS18339</name>
</gene>
<feature type="domain" description="Major facilitator superfamily (MFS) profile" evidence="7">
    <location>
        <begin position="112"/>
        <end position="537"/>
    </location>
</feature>
<feature type="transmembrane region" description="Helical" evidence="6">
    <location>
        <begin position="511"/>
        <end position="532"/>
    </location>
</feature>
<feature type="transmembrane region" description="Helical" evidence="6">
    <location>
        <begin position="254"/>
        <end position="275"/>
    </location>
</feature>
<dbReference type="Pfam" id="PF00083">
    <property type="entry name" value="Sugar_tr"/>
    <property type="match status" value="1"/>
</dbReference>
<keyword evidence="2 6" id="KW-0812">Transmembrane</keyword>
<dbReference type="EMBL" id="CAKOGL010000026">
    <property type="protein sequence ID" value="CAH2103882.1"/>
    <property type="molecule type" value="Genomic_DNA"/>
</dbReference>
<evidence type="ECO:0000313" key="8">
    <source>
        <dbReference type="EMBL" id="CAH2103882.1"/>
    </source>
</evidence>
<dbReference type="InterPro" id="IPR020846">
    <property type="entry name" value="MFS_dom"/>
</dbReference>
<feature type="transmembrane region" description="Helical" evidence="6">
    <location>
        <begin position="452"/>
        <end position="474"/>
    </location>
</feature>
<dbReference type="Gene3D" id="1.20.1250.20">
    <property type="entry name" value="MFS general substrate transporter like domains"/>
    <property type="match status" value="1"/>
</dbReference>
<dbReference type="InterPro" id="IPR005828">
    <property type="entry name" value="MFS_sugar_transport-like"/>
</dbReference>
<evidence type="ECO:0000256" key="3">
    <source>
        <dbReference type="ARBA" id="ARBA00022989"/>
    </source>
</evidence>
<feature type="transmembrane region" description="Helical" evidence="6">
    <location>
        <begin position="172"/>
        <end position="189"/>
    </location>
</feature>
<evidence type="ECO:0000256" key="4">
    <source>
        <dbReference type="ARBA" id="ARBA00023136"/>
    </source>
</evidence>
<feature type="transmembrane region" description="Helical" evidence="6">
    <location>
        <begin position="486"/>
        <end position="505"/>
    </location>
</feature>
<name>A0AAU9V1F1_EUPED</name>
<keyword evidence="3 6" id="KW-1133">Transmembrane helix</keyword>
<feature type="region of interest" description="Disordered" evidence="5">
    <location>
        <begin position="1"/>
        <end position="22"/>
    </location>
</feature>
<comment type="caution">
    <text evidence="8">The sequence shown here is derived from an EMBL/GenBank/DDBJ whole genome shotgun (WGS) entry which is preliminary data.</text>
</comment>
<dbReference type="InterPro" id="IPR036259">
    <property type="entry name" value="MFS_trans_sf"/>
</dbReference>
<feature type="transmembrane region" description="Helical" evidence="6">
    <location>
        <begin position="281"/>
        <end position="302"/>
    </location>
</feature>
<feature type="transmembrane region" description="Helical" evidence="6">
    <location>
        <begin position="195"/>
        <end position="228"/>
    </location>
</feature>
<evidence type="ECO:0000256" key="2">
    <source>
        <dbReference type="ARBA" id="ARBA00022692"/>
    </source>
</evidence>
<reference evidence="8" key="1">
    <citation type="submission" date="2022-03" db="EMBL/GenBank/DDBJ databases">
        <authorList>
            <person name="Tunstrom K."/>
        </authorList>
    </citation>
    <scope>NUCLEOTIDE SEQUENCE</scope>
</reference>
<keyword evidence="4 6" id="KW-0472">Membrane</keyword>
<dbReference type="SUPFAM" id="SSF103473">
    <property type="entry name" value="MFS general substrate transporter"/>
    <property type="match status" value="1"/>
</dbReference>
<feature type="transmembrane region" description="Helical" evidence="6">
    <location>
        <begin position="45"/>
        <end position="66"/>
    </location>
</feature>
<dbReference type="GO" id="GO:0016020">
    <property type="term" value="C:membrane"/>
    <property type="evidence" value="ECO:0007669"/>
    <property type="project" value="UniProtKB-SubCell"/>
</dbReference>
<evidence type="ECO:0000313" key="9">
    <source>
        <dbReference type="Proteomes" id="UP001153954"/>
    </source>
</evidence>
<accession>A0AAU9V1F1</accession>
<keyword evidence="9" id="KW-1185">Reference proteome</keyword>